<feature type="region of interest" description="Disordered" evidence="1">
    <location>
        <begin position="262"/>
        <end position="281"/>
    </location>
</feature>
<comment type="caution">
    <text evidence="3">The sequence shown here is derived from an EMBL/GenBank/DDBJ whole genome shotgun (WGS) entry which is preliminary data.</text>
</comment>
<gene>
    <name evidence="3" type="ORF">Acr_07g0009610</name>
</gene>
<accession>A0A7J0EWB0</accession>
<dbReference type="InterPro" id="IPR034751">
    <property type="entry name" value="Yippee"/>
</dbReference>
<proteinExistence type="predicted"/>
<keyword evidence="4" id="KW-1185">Reference proteome</keyword>
<dbReference type="AlphaFoldDB" id="A0A7J0EWB0"/>
<keyword evidence="3" id="KW-0456">Lyase</keyword>
<feature type="domain" description="Yippee" evidence="2">
    <location>
        <begin position="154"/>
        <end position="252"/>
    </location>
</feature>
<dbReference type="PROSITE" id="PS51792">
    <property type="entry name" value="YIPPEE"/>
    <property type="match status" value="1"/>
</dbReference>
<dbReference type="Pfam" id="PF06045">
    <property type="entry name" value="Rhamnogal_lyase"/>
    <property type="match status" value="1"/>
</dbReference>
<protein>
    <submittedName>
        <fullName evidence="3">Rhamnogalacturonate lyase family protein</fullName>
    </submittedName>
</protein>
<dbReference type="InterPro" id="IPR051850">
    <property type="entry name" value="Polysacch_Lyase_4"/>
</dbReference>
<dbReference type="OrthoDB" id="1744785at2759"/>
<name>A0A7J0EWB0_9ERIC</name>
<dbReference type="PANTHER" id="PTHR32018">
    <property type="entry name" value="RHAMNOGALACTURONATE LYASE FAMILY PROTEIN"/>
    <property type="match status" value="1"/>
</dbReference>
<evidence type="ECO:0000313" key="4">
    <source>
        <dbReference type="Proteomes" id="UP000585474"/>
    </source>
</evidence>
<dbReference type="InterPro" id="IPR010325">
    <property type="entry name" value="Rhamnogal_lyase"/>
</dbReference>
<evidence type="ECO:0000259" key="2">
    <source>
        <dbReference type="PROSITE" id="PS51792"/>
    </source>
</evidence>
<dbReference type="PANTHER" id="PTHR32018:SF6">
    <property type="entry name" value="RHAMNOGALACTURONAN ENDOLYASE"/>
    <property type="match status" value="1"/>
</dbReference>
<evidence type="ECO:0000256" key="1">
    <source>
        <dbReference type="SAM" id="MobiDB-lite"/>
    </source>
</evidence>
<sequence>MNSLDPILSPLVHLRILGCDGQWAGQCHLVHPSGYGDRYWDIVWDSLDPPGHLGGKYDVLEGTSFSVVLEDENQLELSFTRTWNSSQNGTGIPHFGIPKKIVHFEEVVDDKYGYSSDDKDNSIHWCICSNPPVGFWMITSRSHIRHGVLVYEPRREGPNIGEISIPDGSAAEFDTRIYDSAIGAGIFSNAVNVHVGNDPMHYRMFGIRMVADAYCDRCRMFLGWKYVEVPGIAIMVQPGRFILYQNKLLLWDGSQIVYATNTHKPVDNDSSGSSEESDNRS</sequence>
<dbReference type="EMBL" id="BJWL01000007">
    <property type="protein sequence ID" value="GFY90764.1"/>
    <property type="molecule type" value="Genomic_DNA"/>
</dbReference>
<evidence type="ECO:0000313" key="3">
    <source>
        <dbReference type="EMBL" id="GFY90764.1"/>
    </source>
</evidence>
<organism evidence="3 4">
    <name type="scientific">Actinidia rufa</name>
    <dbReference type="NCBI Taxonomy" id="165716"/>
    <lineage>
        <taxon>Eukaryota</taxon>
        <taxon>Viridiplantae</taxon>
        <taxon>Streptophyta</taxon>
        <taxon>Embryophyta</taxon>
        <taxon>Tracheophyta</taxon>
        <taxon>Spermatophyta</taxon>
        <taxon>Magnoliopsida</taxon>
        <taxon>eudicotyledons</taxon>
        <taxon>Gunneridae</taxon>
        <taxon>Pentapetalae</taxon>
        <taxon>asterids</taxon>
        <taxon>Ericales</taxon>
        <taxon>Actinidiaceae</taxon>
        <taxon>Actinidia</taxon>
    </lineage>
</organism>
<dbReference type="Proteomes" id="UP000585474">
    <property type="component" value="Unassembled WGS sequence"/>
</dbReference>
<reference evidence="3 4" key="1">
    <citation type="submission" date="2019-07" db="EMBL/GenBank/DDBJ databases">
        <title>De Novo Assembly of kiwifruit Actinidia rufa.</title>
        <authorList>
            <person name="Sugita-Konishi S."/>
            <person name="Sato K."/>
            <person name="Mori E."/>
            <person name="Abe Y."/>
            <person name="Kisaki G."/>
            <person name="Hamano K."/>
            <person name="Suezawa K."/>
            <person name="Otani M."/>
            <person name="Fukuda T."/>
            <person name="Manabe T."/>
            <person name="Gomi K."/>
            <person name="Tabuchi M."/>
            <person name="Akimitsu K."/>
            <person name="Kataoka I."/>
        </authorList>
    </citation>
    <scope>NUCLEOTIDE SEQUENCE [LARGE SCALE GENOMIC DNA]</scope>
    <source>
        <strain evidence="4">cv. Fuchu</strain>
    </source>
</reference>
<dbReference type="GO" id="GO:0016829">
    <property type="term" value="F:lyase activity"/>
    <property type="evidence" value="ECO:0007669"/>
    <property type="project" value="UniProtKB-KW"/>
</dbReference>